<dbReference type="Gene3D" id="3.30.420.10">
    <property type="entry name" value="Ribonuclease H-like superfamily/Ribonuclease H"/>
    <property type="match status" value="1"/>
</dbReference>
<protein>
    <submittedName>
        <fullName evidence="3">DDE_3 domain-containing protein</fullName>
    </submittedName>
</protein>
<evidence type="ECO:0000313" key="2">
    <source>
        <dbReference type="Proteomes" id="UP000095283"/>
    </source>
</evidence>
<dbReference type="WBParaSite" id="Hba_02252">
    <property type="protein sequence ID" value="Hba_02252"/>
    <property type="gene ID" value="Hba_02252"/>
</dbReference>
<accession>A0A1I7WC43</accession>
<name>A0A1I7WC43_HETBA</name>
<dbReference type="Proteomes" id="UP000095283">
    <property type="component" value="Unplaced"/>
</dbReference>
<dbReference type="PANTHER" id="PTHR46068:SF1">
    <property type="entry name" value="TRANSPOSASE IS30-LIKE HTH DOMAIN-CONTAINING PROTEIN"/>
    <property type="match status" value="1"/>
</dbReference>
<evidence type="ECO:0000313" key="3">
    <source>
        <dbReference type="WBParaSite" id="Hba_02252"/>
    </source>
</evidence>
<feature type="compositionally biased region" description="Basic residues" evidence="1">
    <location>
        <begin position="42"/>
        <end position="51"/>
    </location>
</feature>
<organism evidence="2 3">
    <name type="scientific">Heterorhabditis bacteriophora</name>
    <name type="common">Entomopathogenic nematode worm</name>
    <dbReference type="NCBI Taxonomy" id="37862"/>
    <lineage>
        <taxon>Eukaryota</taxon>
        <taxon>Metazoa</taxon>
        <taxon>Ecdysozoa</taxon>
        <taxon>Nematoda</taxon>
        <taxon>Chromadorea</taxon>
        <taxon>Rhabditida</taxon>
        <taxon>Rhabditina</taxon>
        <taxon>Rhabditomorpha</taxon>
        <taxon>Strongyloidea</taxon>
        <taxon>Heterorhabditidae</taxon>
        <taxon>Heterorhabditis</taxon>
    </lineage>
</organism>
<proteinExistence type="predicted"/>
<dbReference type="AlphaFoldDB" id="A0A1I7WC43"/>
<sequence length="117" mass="13389">MKGNRYEKARKLLNIVRQGSASNVLFTDENIFTVNSTYNSHNSKKLLRRSHQRSEKASVSSRNHFPSSVMIWAGKTASELTFQKDWASAHGAKTTVEPRRQQFPDLRQGYLVISHLI</sequence>
<dbReference type="InterPro" id="IPR036397">
    <property type="entry name" value="RNaseH_sf"/>
</dbReference>
<keyword evidence="2" id="KW-1185">Reference proteome</keyword>
<reference evidence="3" key="1">
    <citation type="submission" date="2016-11" db="UniProtKB">
        <authorList>
            <consortium name="WormBaseParasite"/>
        </authorList>
    </citation>
    <scope>IDENTIFICATION</scope>
</reference>
<feature type="region of interest" description="Disordered" evidence="1">
    <location>
        <begin position="40"/>
        <end position="62"/>
    </location>
</feature>
<dbReference type="PANTHER" id="PTHR46068">
    <property type="entry name" value="PROTEIN CBG27172"/>
    <property type="match status" value="1"/>
</dbReference>
<dbReference type="GO" id="GO:0003676">
    <property type="term" value="F:nucleic acid binding"/>
    <property type="evidence" value="ECO:0007669"/>
    <property type="project" value="InterPro"/>
</dbReference>
<evidence type="ECO:0000256" key="1">
    <source>
        <dbReference type="SAM" id="MobiDB-lite"/>
    </source>
</evidence>